<dbReference type="RefSeq" id="WP_014457607.1">
    <property type="nucleotide sequence ID" value="NC_013209.1"/>
</dbReference>
<dbReference type="InterPro" id="IPR027304">
    <property type="entry name" value="Trigger_fact/SurA_dom_sf"/>
</dbReference>
<evidence type="ECO:0000256" key="5">
    <source>
        <dbReference type="ARBA" id="ARBA00023110"/>
    </source>
</evidence>
<dbReference type="EMBL" id="AP011121">
    <property type="protein sequence ID" value="BAI00727.1"/>
    <property type="molecule type" value="Genomic_DNA"/>
</dbReference>
<dbReference type="InterPro" id="IPR046357">
    <property type="entry name" value="PPIase_dom_sf"/>
</dbReference>
<evidence type="ECO:0000256" key="4">
    <source>
        <dbReference type="ARBA" id="ARBA00018370"/>
    </source>
</evidence>
<dbReference type="HOGENOM" id="CLU_034646_1_0_5"/>
<evidence type="ECO:0000313" key="12">
    <source>
        <dbReference type="Proteomes" id="UP000000948"/>
    </source>
</evidence>
<protein>
    <recommendedName>
        <fullName evidence="4">Parvulin-like PPIase</fullName>
        <ecNumber evidence="3">5.2.1.8</ecNumber>
    </recommendedName>
    <alternativeName>
        <fullName evidence="6">Peptidyl-prolyl cis-trans isomerase plp</fullName>
    </alternativeName>
    <alternativeName>
        <fullName evidence="7">Rotamase plp</fullName>
    </alternativeName>
</protein>
<gene>
    <name evidence="11" type="ordered locus">APA01_26300</name>
</gene>
<evidence type="ECO:0000256" key="7">
    <source>
        <dbReference type="ARBA" id="ARBA00031484"/>
    </source>
</evidence>
<dbReference type="InterPro" id="IPR000297">
    <property type="entry name" value="PPIase_PpiC"/>
</dbReference>
<dbReference type="SUPFAM" id="SSF54534">
    <property type="entry name" value="FKBP-like"/>
    <property type="match status" value="1"/>
</dbReference>
<comment type="catalytic activity">
    <reaction evidence="1">
        <text>[protein]-peptidylproline (omega=180) = [protein]-peptidylproline (omega=0)</text>
        <dbReference type="Rhea" id="RHEA:16237"/>
        <dbReference type="Rhea" id="RHEA-COMP:10747"/>
        <dbReference type="Rhea" id="RHEA-COMP:10748"/>
        <dbReference type="ChEBI" id="CHEBI:83833"/>
        <dbReference type="ChEBI" id="CHEBI:83834"/>
        <dbReference type="EC" id="5.2.1.8"/>
    </reaction>
</comment>
<comment type="similarity">
    <text evidence="2">Belongs to the PpiC/parvulin rotamase family.</text>
</comment>
<dbReference type="PROSITE" id="PS50198">
    <property type="entry name" value="PPIC_PPIASE_2"/>
    <property type="match status" value="1"/>
</dbReference>
<accession>C7JGZ2</accession>
<proteinExistence type="inferred from homology"/>
<dbReference type="EC" id="5.2.1.8" evidence="3"/>
<dbReference type="AlphaFoldDB" id="C7JGZ2"/>
<evidence type="ECO:0000256" key="1">
    <source>
        <dbReference type="ARBA" id="ARBA00000971"/>
    </source>
</evidence>
<feature type="region of interest" description="Disordered" evidence="9">
    <location>
        <begin position="333"/>
        <end position="352"/>
    </location>
</feature>
<dbReference type="GO" id="GO:0003755">
    <property type="term" value="F:peptidyl-prolyl cis-trans isomerase activity"/>
    <property type="evidence" value="ECO:0007669"/>
    <property type="project" value="UniProtKB-KW"/>
</dbReference>
<organism evidence="11 12">
    <name type="scientific">Acetobacter pasteurianus (strain NBRC 105184 / IFO 3283-01)</name>
    <dbReference type="NCBI Taxonomy" id="634452"/>
    <lineage>
        <taxon>Bacteria</taxon>
        <taxon>Pseudomonadati</taxon>
        <taxon>Pseudomonadota</taxon>
        <taxon>Alphaproteobacteria</taxon>
        <taxon>Acetobacterales</taxon>
        <taxon>Acetobacteraceae</taxon>
        <taxon>Acetobacter</taxon>
    </lineage>
</organism>
<dbReference type="InterPro" id="IPR023058">
    <property type="entry name" value="PPIase_PpiC_CS"/>
</dbReference>
<evidence type="ECO:0000256" key="2">
    <source>
        <dbReference type="ARBA" id="ARBA00007656"/>
    </source>
</evidence>
<evidence type="ECO:0000313" key="11">
    <source>
        <dbReference type="EMBL" id="BAI00727.1"/>
    </source>
</evidence>
<keyword evidence="5 8" id="KW-0697">Rotamase</keyword>
<dbReference type="PROSITE" id="PS01096">
    <property type="entry name" value="PPIC_PPIASE_1"/>
    <property type="match status" value="1"/>
</dbReference>
<evidence type="ECO:0000256" key="8">
    <source>
        <dbReference type="PROSITE-ProRule" id="PRU00278"/>
    </source>
</evidence>
<dbReference type="Pfam" id="PF13616">
    <property type="entry name" value="Rotamase_3"/>
    <property type="match status" value="1"/>
</dbReference>
<sequence>MQNRTGAGCGQPTVPVEAGLKQGLPGGKPSFIQDKQVLMALKVLIHMRLIPHAFGLAAAALFATTTLCTPSFAADPAPAAAAAPAKPADPNAVVATVNGEKITLSDVQTAMISLPPQMRQLPPNLIFPMLVNQLADQKAILITAQKEGLDKKPETQQMMVNASNTALQNAWLSEQVMPHLTDDAIKQYYDQNYAGKPAEKEVHARHILVKTEAEANDVIKKLKAGADFGKLAAHVSTDKGSAQQNGGDLGWFKKTDMIPAFSDAAFAMKKGEISSTPVKSQYGYHVIQVLDTRTDPVPTLDAVRDKIRQALIQKYVREAVDKATNQVKIVRFDPNTGKPLADAPAPAAAPQK</sequence>
<evidence type="ECO:0000256" key="9">
    <source>
        <dbReference type="SAM" id="MobiDB-lite"/>
    </source>
</evidence>
<dbReference type="Proteomes" id="UP000000948">
    <property type="component" value="Chromosome"/>
</dbReference>
<dbReference type="PANTHER" id="PTHR47245:SF2">
    <property type="entry name" value="PEPTIDYL-PROLYL CIS-TRANS ISOMERASE HP_0175-RELATED"/>
    <property type="match status" value="1"/>
</dbReference>
<name>C7JGZ2_ACEP3</name>
<dbReference type="eggNOG" id="COG0760">
    <property type="taxonomic scope" value="Bacteria"/>
</dbReference>
<dbReference type="Gene3D" id="1.10.8.1040">
    <property type="match status" value="1"/>
</dbReference>
<reference evidence="11 12" key="1">
    <citation type="journal article" date="2009" name="Nucleic Acids Res.">
        <title>Whole-genome analyses reveal genetic instability of Acetobacter pasteurianus.</title>
        <authorList>
            <person name="Azuma Y."/>
            <person name="Hosoyama A."/>
            <person name="Matsutani M."/>
            <person name="Furuya N."/>
            <person name="Horikawa H."/>
            <person name="Harada T."/>
            <person name="Hirakawa H."/>
            <person name="Kuhara S."/>
            <person name="Matsushita K."/>
            <person name="Fujita N."/>
            <person name="Shirai M."/>
        </authorList>
    </citation>
    <scope>NUCLEOTIDE SEQUENCE [LARGE SCALE GENOMIC DNA]</scope>
    <source>
        <strain evidence="12">NBRC 105184 / IFO 3283-01</strain>
    </source>
</reference>
<dbReference type="KEGG" id="apt:APA01_26300"/>
<evidence type="ECO:0000256" key="6">
    <source>
        <dbReference type="ARBA" id="ARBA00030642"/>
    </source>
</evidence>
<keyword evidence="8 11" id="KW-0413">Isomerase</keyword>
<dbReference type="SUPFAM" id="SSF109998">
    <property type="entry name" value="Triger factor/SurA peptide-binding domain-like"/>
    <property type="match status" value="1"/>
</dbReference>
<evidence type="ECO:0000256" key="3">
    <source>
        <dbReference type="ARBA" id="ARBA00013194"/>
    </source>
</evidence>
<feature type="domain" description="PpiC" evidence="10">
    <location>
        <begin position="199"/>
        <end position="291"/>
    </location>
</feature>
<dbReference type="BioCyc" id="APAS634452:APA01_RS13345-MONOMER"/>
<dbReference type="Gene3D" id="3.10.50.40">
    <property type="match status" value="1"/>
</dbReference>
<feature type="compositionally biased region" description="Low complexity" evidence="9">
    <location>
        <begin position="339"/>
        <end position="352"/>
    </location>
</feature>
<dbReference type="InterPro" id="IPR050245">
    <property type="entry name" value="PrsA_foldase"/>
</dbReference>
<evidence type="ECO:0000259" key="10">
    <source>
        <dbReference type="PROSITE" id="PS50198"/>
    </source>
</evidence>
<dbReference type="PANTHER" id="PTHR47245">
    <property type="entry name" value="PEPTIDYLPROLYL ISOMERASE"/>
    <property type="match status" value="1"/>
</dbReference>
<dbReference type="STRING" id="634452.APA01_26300"/>